<sequence>MRQNLLDNAINYIPHAVRLIWGCSSTDELKERVCAAPEGCGFIETRVVNVRELGEEPPVALGSSGRGHDLARPPPLTPSHPTSPDQNRHESDHPAPALHVHDAAQSMVE</sequence>
<name>A0ACD3ZSY5_FUSSC</name>
<accession>A0ACD3ZSY5</accession>
<gene>
    <name evidence="1" type="ORF">LCI18_015141</name>
</gene>
<proteinExistence type="predicted"/>
<dbReference type="EMBL" id="CP090041">
    <property type="protein sequence ID" value="UPL04207.1"/>
    <property type="molecule type" value="Genomic_DNA"/>
</dbReference>
<evidence type="ECO:0000313" key="1">
    <source>
        <dbReference type="EMBL" id="UPL04207.1"/>
    </source>
</evidence>
<protein>
    <submittedName>
        <fullName evidence="1">Uncharacterized protein</fullName>
    </submittedName>
</protein>
<dbReference type="Proteomes" id="UP000830768">
    <property type="component" value="Chromosome 13"/>
</dbReference>
<keyword evidence="2" id="KW-1185">Reference proteome</keyword>
<reference evidence="1" key="1">
    <citation type="submission" date="2021-11" db="EMBL/GenBank/DDBJ databases">
        <title>Fusarium solani-melongenae Genome sequencing and assembly.</title>
        <authorList>
            <person name="Xie S."/>
            <person name="Huang L."/>
            <person name="Zhang X."/>
        </authorList>
    </citation>
    <scope>NUCLEOTIDE SEQUENCE</scope>
    <source>
        <strain evidence="1">CRI 24-3</strain>
    </source>
</reference>
<evidence type="ECO:0000313" key="2">
    <source>
        <dbReference type="Proteomes" id="UP000830768"/>
    </source>
</evidence>
<organism evidence="1 2">
    <name type="scientific">Fusarium solani subsp. cucurbitae</name>
    <name type="common">Neocosmosporum cucurbitae</name>
    <dbReference type="NCBI Taxonomy" id="2747967"/>
    <lineage>
        <taxon>Eukaryota</taxon>
        <taxon>Fungi</taxon>
        <taxon>Dikarya</taxon>
        <taxon>Ascomycota</taxon>
        <taxon>Pezizomycotina</taxon>
        <taxon>Sordariomycetes</taxon>
        <taxon>Hypocreomycetidae</taxon>
        <taxon>Hypocreales</taxon>
        <taxon>Nectriaceae</taxon>
        <taxon>Fusarium</taxon>
        <taxon>Fusarium solani species complex</taxon>
    </lineage>
</organism>